<accession>A0A5C8NT68</accession>
<reference evidence="2 3" key="1">
    <citation type="submission" date="2019-06" db="EMBL/GenBank/DDBJ databases">
        <title>Quisquiliibacterium sp. nov., isolated from a maize field.</title>
        <authorList>
            <person name="Lin S.-Y."/>
            <person name="Tsai C.-F."/>
            <person name="Young C.-C."/>
        </authorList>
    </citation>
    <scope>NUCLEOTIDE SEQUENCE [LARGE SCALE GENOMIC DNA]</scope>
    <source>
        <strain evidence="2 3">CC-CFT501</strain>
    </source>
</reference>
<dbReference type="RefSeq" id="WP_147705273.1">
    <property type="nucleotide sequence ID" value="NZ_VDUY01000006.1"/>
</dbReference>
<feature type="region of interest" description="Disordered" evidence="1">
    <location>
        <begin position="123"/>
        <end position="159"/>
    </location>
</feature>
<organism evidence="2 3">
    <name type="scientific">Zeimonas arvi</name>
    <dbReference type="NCBI Taxonomy" id="2498847"/>
    <lineage>
        <taxon>Bacteria</taxon>
        <taxon>Pseudomonadati</taxon>
        <taxon>Pseudomonadota</taxon>
        <taxon>Betaproteobacteria</taxon>
        <taxon>Burkholderiales</taxon>
        <taxon>Burkholderiaceae</taxon>
        <taxon>Zeimonas</taxon>
    </lineage>
</organism>
<keyword evidence="3" id="KW-1185">Reference proteome</keyword>
<gene>
    <name evidence="2" type="ORF">FHP08_14840</name>
</gene>
<dbReference type="AlphaFoldDB" id="A0A5C8NT68"/>
<feature type="compositionally biased region" description="Low complexity" evidence="1">
    <location>
        <begin position="225"/>
        <end position="241"/>
    </location>
</feature>
<sequence length="254" mass="24749">MTTPFGIGDLSAMGLPGGNPLQGAGILETMDLVRKAWAAFSLPPNMAPTMDPDEVARRVSELKAVEQWLTMNLGMLRGTIQALEIQQGTLAALRAFGVAGAAGAAAAGSSAASDTASASGAEAAARESAAARETLPGESKADSAEEAPAADAPSAPDALNPVAWWDTLQKQFGEIAAAALAGVPAAIDAATGAGHPAAGAAGAAAEAPEAGGAAGTASKARKARSGGTRAAGGRARTGKSAAPKRGSGRGRTQG</sequence>
<proteinExistence type="predicted"/>
<comment type="caution">
    <text evidence="2">The sequence shown here is derived from an EMBL/GenBank/DDBJ whole genome shotgun (WGS) entry which is preliminary data.</text>
</comment>
<dbReference type="Proteomes" id="UP000321548">
    <property type="component" value="Unassembled WGS sequence"/>
</dbReference>
<feature type="region of interest" description="Disordered" evidence="1">
    <location>
        <begin position="193"/>
        <end position="254"/>
    </location>
</feature>
<evidence type="ECO:0000313" key="3">
    <source>
        <dbReference type="Proteomes" id="UP000321548"/>
    </source>
</evidence>
<name>A0A5C8NT68_9BURK</name>
<dbReference type="NCBIfam" id="NF043076">
    <property type="entry name" value="PHA_gran_PhaM"/>
    <property type="match status" value="1"/>
</dbReference>
<evidence type="ECO:0000313" key="2">
    <source>
        <dbReference type="EMBL" id="TXL64212.1"/>
    </source>
</evidence>
<feature type="compositionally biased region" description="Low complexity" evidence="1">
    <location>
        <begin position="123"/>
        <end position="133"/>
    </location>
</feature>
<evidence type="ECO:0000256" key="1">
    <source>
        <dbReference type="SAM" id="MobiDB-lite"/>
    </source>
</evidence>
<dbReference type="InterPro" id="IPR050026">
    <property type="entry name" value="PHA_gran_PhaM_N"/>
</dbReference>
<dbReference type="OrthoDB" id="8566581at2"/>
<dbReference type="EMBL" id="VDUY01000006">
    <property type="protein sequence ID" value="TXL64212.1"/>
    <property type="molecule type" value="Genomic_DNA"/>
</dbReference>
<feature type="compositionally biased region" description="Low complexity" evidence="1">
    <location>
        <begin position="146"/>
        <end position="158"/>
    </location>
</feature>
<protein>
    <submittedName>
        <fullName evidence="2">Uncharacterized protein</fullName>
    </submittedName>
</protein>
<feature type="compositionally biased region" description="Low complexity" evidence="1">
    <location>
        <begin position="193"/>
        <end position="217"/>
    </location>
</feature>